<dbReference type="InterPro" id="IPR003029">
    <property type="entry name" value="S1_domain"/>
</dbReference>
<dbReference type="SMART" id="SM00316">
    <property type="entry name" value="S1"/>
    <property type="match status" value="1"/>
</dbReference>
<comment type="catalytic activity">
    <reaction evidence="1 8">
        <text>Exonucleolytic cleavage in the 3'- to 5'-direction to yield nucleoside 5'-phosphates.</text>
        <dbReference type="EC" id="3.1.13.1"/>
    </reaction>
</comment>
<evidence type="ECO:0000256" key="8">
    <source>
        <dbReference type="HAMAP-Rule" id="MF_01895"/>
    </source>
</evidence>
<dbReference type="NCBIfam" id="TIGR02063">
    <property type="entry name" value="RNase_R"/>
    <property type="match status" value="1"/>
</dbReference>
<evidence type="ECO:0000256" key="3">
    <source>
        <dbReference type="ARBA" id="ARBA00022490"/>
    </source>
</evidence>
<dbReference type="HAMAP" id="MF_01895">
    <property type="entry name" value="RNase_R"/>
    <property type="match status" value="1"/>
</dbReference>
<dbReference type="InterPro" id="IPR004476">
    <property type="entry name" value="RNase_II/RNase_R"/>
</dbReference>
<keyword evidence="7 8" id="KW-0694">RNA-binding</keyword>
<dbReference type="EMBL" id="JACHEX010000001">
    <property type="protein sequence ID" value="MBB6061658.1"/>
    <property type="molecule type" value="Genomic_DNA"/>
</dbReference>
<keyword evidence="5 8" id="KW-0378">Hydrolase</keyword>
<dbReference type="Pfam" id="PF08206">
    <property type="entry name" value="OB_RNB"/>
    <property type="match status" value="1"/>
</dbReference>
<dbReference type="PROSITE" id="PS50126">
    <property type="entry name" value="S1"/>
    <property type="match status" value="1"/>
</dbReference>
<keyword evidence="6 8" id="KW-0269">Exonuclease</keyword>
<gene>
    <name evidence="8" type="primary">rnr</name>
    <name evidence="10" type="ORF">HNP65_000080</name>
</gene>
<dbReference type="PANTHER" id="PTHR23355:SF9">
    <property type="entry name" value="DIS3-LIKE EXONUCLEASE 2"/>
    <property type="match status" value="1"/>
</dbReference>
<comment type="subcellular location">
    <subcellularLocation>
        <location evidence="2 8">Cytoplasm</location>
    </subcellularLocation>
</comment>
<comment type="similarity">
    <text evidence="8">Belongs to the RNR ribonuclease family. RNase R subfamily.</text>
</comment>
<evidence type="ECO:0000256" key="7">
    <source>
        <dbReference type="ARBA" id="ARBA00022884"/>
    </source>
</evidence>
<dbReference type="GO" id="GO:0008859">
    <property type="term" value="F:exoribonuclease II activity"/>
    <property type="evidence" value="ECO:0007669"/>
    <property type="project" value="UniProtKB-UniRule"/>
</dbReference>
<evidence type="ECO:0000256" key="5">
    <source>
        <dbReference type="ARBA" id="ARBA00022801"/>
    </source>
</evidence>
<dbReference type="Gene3D" id="2.40.50.140">
    <property type="entry name" value="Nucleic acid-binding proteins"/>
    <property type="match status" value="2"/>
</dbReference>
<organism evidence="10 11">
    <name type="scientific">Thermosipho japonicus</name>
    <dbReference type="NCBI Taxonomy" id="90323"/>
    <lineage>
        <taxon>Bacteria</taxon>
        <taxon>Thermotogati</taxon>
        <taxon>Thermotogota</taxon>
        <taxon>Thermotogae</taxon>
        <taxon>Thermotogales</taxon>
        <taxon>Fervidobacteriaceae</taxon>
        <taxon>Thermosipho</taxon>
    </lineage>
</organism>
<evidence type="ECO:0000256" key="4">
    <source>
        <dbReference type="ARBA" id="ARBA00022722"/>
    </source>
</evidence>
<dbReference type="EC" id="3.1.13.1" evidence="8"/>
<dbReference type="GO" id="GO:0003723">
    <property type="term" value="F:RNA binding"/>
    <property type="evidence" value="ECO:0007669"/>
    <property type="project" value="UniProtKB-UniRule"/>
</dbReference>
<evidence type="ECO:0000259" key="9">
    <source>
        <dbReference type="PROSITE" id="PS50126"/>
    </source>
</evidence>
<dbReference type="Pfam" id="PF00575">
    <property type="entry name" value="S1"/>
    <property type="match status" value="1"/>
</dbReference>
<dbReference type="GO" id="GO:0005829">
    <property type="term" value="C:cytosol"/>
    <property type="evidence" value="ECO:0007669"/>
    <property type="project" value="TreeGrafter"/>
</dbReference>
<feature type="domain" description="S1 motif" evidence="9">
    <location>
        <begin position="622"/>
        <end position="702"/>
    </location>
</feature>
<reference evidence="10 11" key="1">
    <citation type="submission" date="2020-08" db="EMBL/GenBank/DDBJ databases">
        <title>Genomic Encyclopedia of Type Strains, Phase IV (KMG-IV): sequencing the most valuable type-strain genomes for metagenomic binning, comparative biology and taxonomic classification.</title>
        <authorList>
            <person name="Goeker M."/>
        </authorList>
    </citation>
    <scope>NUCLEOTIDE SEQUENCE [LARGE SCALE GENOMIC DNA]</scope>
    <source>
        <strain evidence="10 11">DSM 13481</strain>
    </source>
</reference>
<comment type="function">
    <text evidence="8">3'-5' exoribonuclease that releases 5'-nucleoside monophosphates and is involved in maturation of structured RNAs.</text>
</comment>
<dbReference type="Pfam" id="PF00773">
    <property type="entry name" value="RNB"/>
    <property type="match status" value="1"/>
</dbReference>
<comment type="caution">
    <text evidence="10">The sequence shown here is derived from an EMBL/GenBank/DDBJ whole genome shotgun (WGS) entry which is preliminary data.</text>
</comment>
<dbReference type="AlphaFoldDB" id="A0A841GQK9"/>
<keyword evidence="4 8" id="KW-0540">Nuclease</keyword>
<dbReference type="RefSeq" id="WP_184618435.1">
    <property type="nucleotide sequence ID" value="NZ_JACHEX010000001.1"/>
</dbReference>
<dbReference type="GO" id="GO:0006402">
    <property type="term" value="P:mRNA catabolic process"/>
    <property type="evidence" value="ECO:0007669"/>
    <property type="project" value="TreeGrafter"/>
</dbReference>
<evidence type="ECO:0000313" key="11">
    <source>
        <dbReference type="Proteomes" id="UP000555828"/>
    </source>
</evidence>
<dbReference type="Pfam" id="PF17876">
    <property type="entry name" value="CSD2"/>
    <property type="match status" value="1"/>
</dbReference>
<keyword evidence="3 8" id="KW-0963">Cytoplasm</keyword>
<sequence length="706" mass="80393">MINKKKLESFLNSSSYKPMIQKEIYNALKIKTKEEKKIVRKLLKELQNEGKIYKDSKGRYKVIGKNMIVGTIEFTRNGTMAFVWTENGEEIAVPSEKAGRAIHKDKVVVEITGKWYDIPEGRVVKILDHGLKKVVGTFQPIGRAAFIIPDDPKIQYDFYVPIEFFNNAKPGEKVVGKIIKYPTPTKNPVAKIIEVLGYADDPATDFPTVVVKHDLPLEFPDKVLKEASKIPDKVLEKDIRNRKDFRNEIIVTIDGPDAKDFDDAVSVKKLKNGNYLLGVHIADVSHYVKEGSELDKEAFKRGTSVYLIDRVLPMLPFKLSHGICSLVQGEDRLVMSLVMEIDREGNVVDFEVAPGVIRSHRRLVYDDVNALFKGDKIAFNKIGDLYDQLILMKELKDVLRNARKRRGAILDIEGGEVKIILDEKGNTIDIIPRERGEAEVIIEEFMIKANETIAELFYNFDLPFVYRIHEKPDPDTIIQLKNYLSAIGISFKVPKKITSKLLQELLEKTKDHPLRGSIERLLVRSMKRAVYSANNIGHFGLASYAYTHFTSPIRRYPDLVVHRLIKQFLSTNGKLTKKEITKLNDKLSKIAVHSSKRERVADEAEWDYTALKKIDYISRHIGETFDVVVTAVTKFGLFVEIIDKNISGLIHISTLDDYFVYDDERSILIGSHTGKVFKIGDKLKAKVVNANKTRMQIDFEIAKSEA</sequence>
<dbReference type="PANTHER" id="PTHR23355">
    <property type="entry name" value="RIBONUCLEASE"/>
    <property type="match status" value="1"/>
</dbReference>
<proteinExistence type="inferred from homology"/>
<evidence type="ECO:0000256" key="2">
    <source>
        <dbReference type="ARBA" id="ARBA00004496"/>
    </source>
</evidence>
<dbReference type="PROSITE" id="PS01175">
    <property type="entry name" value="RIBONUCLEASE_II"/>
    <property type="match status" value="1"/>
</dbReference>
<dbReference type="InterPro" id="IPR022966">
    <property type="entry name" value="RNase_II/R_CS"/>
</dbReference>
<dbReference type="InterPro" id="IPR013223">
    <property type="entry name" value="RNase_B_OB_dom"/>
</dbReference>
<dbReference type="InterPro" id="IPR050180">
    <property type="entry name" value="RNR_Ribonuclease"/>
</dbReference>
<dbReference type="SMART" id="SM00955">
    <property type="entry name" value="RNB"/>
    <property type="match status" value="1"/>
</dbReference>
<evidence type="ECO:0000313" key="10">
    <source>
        <dbReference type="EMBL" id="MBB6061658.1"/>
    </source>
</evidence>
<evidence type="ECO:0000256" key="6">
    <source>
        <dbReference type="ARBA" id="ARBA00022839"/>
    </source>
</evidence>
<protein>
    <recommendedName>
        <fullName evidence="8">Ribonuclease R</fullName>
        <shortName evidence="8">RNase R</shortName>
        <ecNumber evidence="8">3.1.13.1</ecNumber>
    </recommendedName>
</protein>
<dbReference type="InterPro" id="IPR001900">
    <property type="entry name" value="RNase_II/R"/>
</dbReference>
<dbReference type="CDD" id="cd04471">
    <property type="entry name" value="S1_RNase_R"/>
    <property type="match status" value="1"/>
</dbReference>
<dbReference type="InterPro" id="IPR012340">
    <property type="entry name" value="NA-bd_OB-fold"/>
</dbReference>
<name>A0A841GQK9_9BACT</name>
<keyword evidence="11" id="KW-1185">Reference proteome</keyword>
<accession>A0A841GQK9</accession>
<evidence type="ECO:0000256" key="1">
    <source>
        <dbReference type="ARBA" id="ARBA00001849"/>
    </source>
</evidence>
<dbReference type="Proteomes" id="UP000555828">
    <property type="component" value="Unassembled WGS sequence"/>
</dbReference>
<dbReference type="InterPro" id="IPR011805">
    <property type="entry name" value="RNase_R"/>
</dbReference>
<dbReference type="InterPro" id="IPR040476">
    <property type="entry name" value="CSD2"/>
</dbReference>
<dbReference type="SUPFAM" id="SSF50249">
    <property type="entry name" value="Nucleic acid-binding proteins"/>
    <property type="match status" value="4"/>
</dbReference>
<dbReference type="NCBIfam" id="TIGR00358">
    <property type="entry name" value="3_prime_RNase"/>
    <property type="match status" value="1"/>
</dbReference>